<reference evidence="1" key="2">
    <citation type="submission" date="2020-11" db="EMBL/GenBank/DDBJ databases">
        <authorList>
            <person name="McCartney M.A."/>
            <person name="Auch B."/>
            <person name="Kono T."/>
            <person name="Mallez S."/>
            <person name="Becker A."/>
            <person name="Gohl D.M."/>
            <person name="Silverstein K.A.T."/>
            <person name="Koren S."/>
            <person name="Bechman K.B."/>
            <person name="Herman A."/>
            <person name="Abrahante J.E."/>
            <person name="Garbe J."/>
        </authorList>
    </citation>
    <scope>NUCLEOTIDE SEQUENCE</scope>
    <source>
        <strain evidence="1">Duluth1</strain>
        <tissue evidence="1">Whole animal</tissue>
    </source>
</reference>
<gene>
    <name evidence="1" type="ORF">DPMN_009997</name>
</gene>
<dbReference type="Proteomes" id="UP000828390">
    <property type="component" value="Unassembled WGS sequence"/>
</dbReference>
<sequence>MINFMQRLIKHQDRILKKVPRECRSVKKVGERVDGVDGSDSCTTSGEYLQCEAVVARR</sequence>
<reference evidence="1" key="1">
    <citation type="journal article" date="2019" name="bioRxiv">
        <title>The Genome of the Zebra Mussel, Dreissena polymorpha: A Resource for Invasive Species Research.</title>
        <authorList>
            <person name="McCartney M.A."/>
            <person name="Auch B."/>
            <person name="Kono T."/>
            <person name="Mallez S."/>
            <person name="Zhang Y."/>
            <person name="Obille A."/>
            <person name="Becker A."/>
            <person name="Abrahante J.E."/>
            <person name="Garbe J."/>
            <person name="Badalamenti J.P."/>
            <person name="Herman A."/>
            <person name="Mangelson H."/>
            <person name="Liachko I."/>
            <person name="Sullivan S."/>
            <person name="Sone E.D."/>
            <person name="Koren S."/>
            <person name="Silverstein K.A.T."/>
            <person name="Beckman K.B."/>
            <person name="Gohl D.M."/>
        </authorList>
    </citation>
    <scope>NUCLEOTIDE SEQUENCE</scope>
    <source>
        <strain evidence="1">Duluth1</strain>
        <tissue evidence="1">Whole animal</tissue>
    </source>
</reference>
<dbReference type="AlphaFoldDB" id="A0A9D4MXZ8"/>
<name>A0A9D4MXZ8_DREPO</name>
<protein>
    <submittedName>
        <fullName evidence="1">Uncharacterized protein</fullName>
    </submittedName>
</protein>
<evidence type="ECO:0000313" key="2">
    <source>
        <dbReference type="Proteomes" id="UP000828390"/>
    </source>
</evidence>
<keyword evidence="2" id="KW-1185">Reference proteome</keyword>
<evidence type="ECO:0000313" key="1">
    <source>
        <dbReference type="EMBL" id="KAH3885997.1"/>
    </source>
</evidence>
<comment type="caution">
    <text evidence="1">The sequence shown here is derived from an EMBL/GenBank/DDBJ whole genome shotgun (WGS) entry which is preliminary data.</text>
</comment>
<proteinExistence type="predicted"/>
<dbReference type="EMBL" id="JAIWYP010000001">
    <property type="protein sequence ID" value="KAH3885997.1"/>
    <property type="molecule type" value="Genomic_DNA"/>
</dbReference>
<organism evidence="1 2">
    <name type="scientific">Dreissena polymorpha</name>
    <name type="common">Zebra mussel</name>
    <name type="synonym">Mytilus polymorpha</name>
    <dbReference type="NCBI Taxonomy" id="45954"/>
    <lineage>
        <taxon>Eukaryota</taxon>
        <taxon>Metazoa</taxon>
        <taxon>Spiralia</taxon>
        <taxon>Lophotrochozoa</taxon>
        <taxon>Mollusca</taxon>
        <taxon>Bivalvia</taxon>
        <taxon>Autobranchia</taxon>
        <taxon>Heteroconchia</taxon>
        <taxon>Euheterodonta</taxon>
        <taxon>Imparidentia</taxon>
        <taxon>Neoheterodontei</taxon>
        <taxon>Myida</taxon>
        <taxon>Dreissenoidea</taxon>
        <taxon>Dreissenidae</taxon>
        <taxon>Dreissena</taxon>
    </lineage>
</organism>
<accession>A0A9D4MXZ8</accession>